<reference evidence="2" key="2">
    <citation type="journal article" date="2015" name="Fish Shellfish Immunol.">
        <title>Early steps in the European eel (Anguilla anguilla)-Vibrio vulnificus interaction in the gills: Role of the RtxA13 toxin.</title>
        <authorList>
            <person name="Callol A."/>
            <person name="Pajuelo D."/>
            <person name="Ebbesson L."/>
            <person name="Teles M."/>
            <person name="MacKenzie S."/>
            <person name="Amaro C."/>
        </authorList>
    </citation>
    <scope>NUCLEOTIDE SEQUENCE</scope>
</reference>
<keyword evidence="1" id="KW-0812">Transmembrane</keyword>
<dbReference type="AlphaFoldDB" id="A0A0E9UN47"/>
<organism evidence="2">
    <name type="scientific">Anguilla anguilla</name>
    <name type="common">European freshwater eel</name>
    <name type="synonym">Muraena anguilla</name>
    <dbReference type="NCBI Taxonomy" id="7936"/>
    <lineage>
        <taxon>Eukaryota</taxon>
        <taxon>Metazoa</taxon>
        <taxon>Chordata</taxon>
        <taxon>Craniata</taxon>
        <taxon>Vertebrata</taxon>
        <taxon>Euteleostomi</taxon>
        <taxon>Actinopterygii</taxon>
        <taxon>Neopterygii</taxon>
        <taxon>Teleostei</taxon>
        <taxon>Anguilliformes</taxon>
        <taxon>Anguillidae</taxon>
        <taxon>Anguilla</taxon>
    </lineage>
</organism>
<name>A0A0E9UN47_ANGAN</name>
<reference evidence="2" key="1">
    <citation type="submission" date="2014-11" db="EMBL/GenBank/DDBJ databases">
        <authorList>
            <person name="Amaro Gonzalez C."/>
        </authorList>
    </citation>
    <scope>NUCLEOTIDE SEQUENCE</scope>
</reference>
<dbReference type="EMBL" id="GBXM01041318">
    <property type="protein sequence ID" value="JAH67259.1"/>
    <property type="molecule type" value="Transcribed_RNA"/>
</dbReference>
<evidence type="ECO:0000313" key="2">
    <source>
        <dbReference type="EMBL" id="JAH67259.1"/>
    </source>
</evidence>
<keyword evidence="1" id="KW-1133">Transmembrane helix</keyword>
<proteinExistence type="predicted"/>
<accession>A0A0E9UN47</accession>
<feature type="transmembrane region" description="Helical" evidence="1">
    <location>
        <begin position="7"/>
        <end position="24"/>
    </location>
</feature>
<sequence length="32" mass="3840">MCRDMKNYSFSTFCGLLMALQLYWNTFLSLKI</sequence>
<keyword evidence="1" id="KW-0472">Membrane</keyword>
<evidence type="ECO:0000256" key="1">
    <source>
        <dbReference type="SAM" id="Phobius"/>
    </source>
</evidence>
<protein>
    <submittedName>
        <fullName evidence="2">Uncharacterized protein</fullName>
    </submittedName>
</protein>